<name>A0A418VZX8_9PROT</name>
<dbReference type="PANTHER" id="PTHR30483">
    <property type="entry name" value="LEUCINE-SPECIFIC-BINDING PROTEIN"/>
    <property type="match status" value="1"/>
</dbReference>
<keyword evidence="3" id="KW-0029">Amino-acid transport</keyword>
<organism evidence="6 7">
    <name type="scientific">Azospirillum cavernae</name>
    <dbReference type="NCBI Taxonomy" id="2320860"/>
    <lineage>
        <taxon>Bacteria</taxon>
        <taxon>Pseudomonadati</taxon>
        <taxon>Pseudomonadota</taxon>
        <taxon>Alphaproteobacteria</taxon>
        <taxon>Rhodospirillales</taxon>
        <taxon>Azospirillaceae</taxon>
        <taxon>Azospirillum</taxon>
    </lineage>
</organism>
<dbReference type="RefSeq" id="WP_119830700.1">
    <property type="nucleotide sequence ID" value="NZ_QYUL01000001.1"/>
</dbReference>
<dbReference type="InterPro" id="IPR051010">
    <property type="entry name" value="BCAA_transport"/>
</dbReference>
<dbReference type="PANTHER" id="PTHR30483:SF6">
    <property type="entry name" value="PERIPLASMIC BINDING PROTEIN OF ABC TRANSPORTER FOR NATURAL AMINO ACIDS"/>
    <property type="match status" value="1"/>
</dbReference>
<dbReference type="GO" id="GO:0006865">
    <property type="term" value="P:amino acid transport"/>
    <property type="evidence" value="ECO:0007669"/>
    <property type="project" value="UniProtKB-KW"/>
</dbReference>
<keyword evidence="2 4" id="KW-0732">Signal</keyword>
<dbReference type="Proteomes" id="UP000283458">
    <property type="component" value="Unassembled WGS sequence"/>
</dbReference>
<evidence type="ECO:0000259" key="5">
    <source>
        <dbReference type="Pfam" id="PF13458"/>
    </source>
</evidence>
<dbReference type="CDD" id="cd06327">
    <property type="entry name" value="PBP1_SBP-like"/>
    <property type="match status" value="1"/>
</dbReference>
<evidence type="ECO:0000256" key="2">
    <source>
        <dbReference type="ARBA" id="ARBA00022729"/>
    </source>
</evidence>
<sequence>MRLKTALACGVTACALMAAAGSAPALAQISNDAVKIGLLTDMSGPYSDVAGPGTIIAAKLAIEDMGGKVAGKPIVLLTSDHQNKADIAANKAREWADTEKVDVFAELVTTSVALAVNEIAKTNNKISLISGTASSRITNQDCFKGGIHWTYDTYAMAIGTGRAVVQEGGKSWYFLTADYAFGQNLQDDVSKVVKAAGGTVVGAVKHPFPASDFSSFLLQAQASKANVIGLANAGADTINAIKAAKEFGIVEAGQRLAGLLVFISDIHSLGLETAKGLNLTTGFYWDFDDKTRAWSKRFAEKSGGKMPTMVQAGVYSSLMHYFKAVEATGTDDTDKVLAQMKATKVDDFFARNGRIREDGRMVHDMYLAQVKTPAESKAPWDYYKILRTIPAEEAFLPIADSQCPLVKK</sequence>
<dbReference type="Gene3D" id="3.40.50.2300">
    <property type="match status" value="2"/>
</dbReference>
<comment type="caution">
    <text evidence="6">The sequence shown here is derived from an EMBL/GenBank/DDBJ whole genome shotgun (WGS) entry which is preliminary data.</text>
</comment>
<evidence type="ECO:0000256" key="4">
    <source>
        <dbReference type="SAM" id="SignalP"/>
    </source>
</evidence>
<dbReference type="InterPro" id="IPR028082">
    <property type="entry name" value="Peripla_BP_I"/>
</dbReference>
<keyword evidence="7" id="KW-1185">Reference proteome</keyword>
<keyword evidence="3" id="KW-0813">Transport</keyword>
<feature type="domain" description="Leucine-binding protein" evidence="5">
    <location>
        <begin position="34"/>
        <end position="371"/>
    </location>
</feature>
<dbReference type="Pfam" id="PF13458">
    <property type="entry name" value="Peripla_BP_6"/>
    <property type="match status" value="1"/>
</dbReference>
<evidence type="ECO:0000313" key="6">
    <source>
        <dbReference type="EMBL" id="RJF83303.1"/>
    </source>
</evidence>
<feature type="signal peptide" evidence="4">
    <location>
        <begin position="1"/>
        <end position="27"/>
    </location>
</feature>
<accession>A0A418VZX8</accession>
<comment type="similarity">
    <text evidence="1">Belongs to the leucine-binding protein family.</text>
</comment>
<reference evidence="6 7" key="1">
    <citation type="submission" date="2018-09" db="EMBL/GenBank/DDBJ databases">
        <authorList>
            <person name="Zhu H."/>
        </authorList>
    </citation>
    <scope>NUCLEOTIDE SEQUENCE [LARGE SCALE GENOMIC DNA]</scope>
    <source>
        <strain evidence="6 7">K2W22B-5</strain>
    </source>
</reference>
<evidence type="ECO:0000256" key="1">
    <source>
        <dbReference type="ARBA" id="ARBA00010062"/>
    </source>
</evidence>
<feature type="chain" id="PRO_5019095406" evidence="4">
    <location>
        <begin position="28"/>
        <end position="408"/>
    </location>
</feature>
<dbReference type="EMBL" id="QYUL01000001">
    <property type="protein sequence ID" value="RJF83303.1"/>
    <property type="molecule type" value="Genomic_DNA"/>
</dbReference>
<evidence type="ECO:0000313" key="7">
    <source>
        <dbReference type="Proteomes" id="UP000283458"/>
    </source>
</evidence>
<gene>
    <name evidence="6" type="ORF">D3877_00980</name>
</gene>
<dbReference type="SUPFAM" id="SSF53822">
    <property type="entry name" value="Periplasmic binding protein-like I"/>
    <property type="match status" value="1"/>
</dbReference>
<dbReference type="InterPro" id="IPR028081">
    <property type="entry name" value="Leu-bd"/>
</dbReference>
<dbReference type="AlphaFoldDB" id="A0A418VZX8"/>
<evidence type="ECO:0000256" key="3">
    <source>
        <dbReference type="ARBA" id="ARBA00022970"/>
    </source>
</evidence>
<protein>
    <submittedName>
        <fullName evidence="6">ABC transporter substrate-binding protein</fullName>
    </submittedName>
</protein>
<dbReference type="OrthoDB" id="5450279at2"/>
<proteinExistence type="inferred from homology"/>